<accession>A0A7R6PRV5</accession>
<evidence type="ECO:0000256" key="4">
    <source>
        <dbReference type="RuleBase" id="RU003814"/>
    </source>
</evidence>
<dbReference type="EMBL" id="AP017470">
    <property type="protein sequence ID" value="BBB33191.1"/>
    <property type="molecule type" value="Genomic_DNA"/>
</dbReference>
<dbReference type="GO" id="GO:0005085">
    <property type="term" value="F:guanyl-nucleotide exchange factor activity"/>
    <property type="evidence" value="ECO:0007669"/>
    <property type="project" value="TreeGrafter"/>
</dbReference>
<dbReference type="PANTHER" id="PTHR45860">
    <property type="entry name" value="TRANSLATION INITIATION FACTOR EIF-2B SUBUNIT ALPHA"/>
    <property type="match status" value="1"/>
</dbReference>
<keyword evidence="6" id="KW-1185">Reference proteome</keyword>
<dbReference type="KEGG" id="thyd:TTHT_1719"/>
<evidence type="ECO:0000313" key="6">
    <source>
        <dbReference type="Proteomes" id="UP000595564"/>
    </source>
</evidence>
<dbReference type="InterPro" id="IPR000649">
    <property type="entry name" value="IF-2B-related"/>
</dbReference>
<dbReference type="InterPro" id="IPR037171">
    <property type="entry name" value="NagB/RpiA_transferase-like"/>
</dbReference>
<reference evidence="5 6" key="1">
    <citation type="journal article" date="2012" name="Extremophiles">
        <title>Thermotomaculum hydrothermale gen. nov., sp. nov., a novel heterotrophic thermophile within the phylum Acidobacteria from a deep-sea hydrothermal vent chimney in the Southern Okinawa Trough.</title>
        <authorList>
            <person name="Izumi H."/>
            <person name="Nunoura T."/>
            <person name="Miyazaki M."/>
            <person name="Mino S."/>
            <person name="Toki T."/>
            <person name="Takai K."/>
            <person name="Sako Y."/>
            <person name="Sawabe T."/>
            <person name="Nakagawa S."/>
        </authorList>
    </citation>
    <scope>NUCLEOTIDE SEQUENCE [LARGE SCALE GENOMIC DNA]</scope>
    <source>
        <strain evidence="5 6">AC55</strain>
    </source>
</reference>
<comment type="similarity">
    <text evidence="1 4">Belongs to the eIF-2B alpha/beta/delta subunits family.</text>
</comment>
<dbReference type="RefSeq" id="WP_201327494.1">
    <property type="nucleotide sequence ID" value="NZ_AP017470.1"/>
</dbReference>
<evidence type="ECO:0000256" key="3">
    <source>
        <dbReference type="ARBA" id="ARBA00022917"/>
    </source>
</evidence>
<dbReference type="InterPro" id="IPR042529">
    <property type="entry name" value="IF_2B-like_C"/>
</dbReference>
<dbReference type="Gene3D" id="3.40.50.10470">
    <property type="entry name" value="Translation initiation factor eif-2b, domain 2"/>
    <property type="match status" value="1"/>
</dbReference>
<dbReference type="PANTHER" id="PTHR45860:SF1">
    <property type="entry name" value="TRANSLATION INITIATION FACTOR EIF-2B SUBUNIT ALPHA"/>
    <property type="match status" value="1"/>
</dbReference>
<keyword evidence="2" id="KW-0396">Initiation factor</keyword>
<dbReference type="Proteomes" id="UP000595564">
    <property type="component" value="Chromosome"/>
</dbReference>
<gene>
    <name evidence="5" type="ORF">TTHT_1719</name>
</gene>
<evidence type="ECO:0008006" key="7">
    <source>
        <dbReference type="Google" id="ProtNLM"/>
    </source>
</evidence>
<dbReference type="Pfam" id="PF01008">
    <property type="entry name" value="IF-2B"/>
    <property type="match status" value="1"/>
</dbReference>
<dbReference type="GO" id="GO:0003743">
    <property type="term" value="F:translation initiation factor activity"/>
    <property type="evidence" value="ECO:0007669"/>
    <property type="project" value="UniProtKB-KW"/>
</dbReference>
<keyword evidence="3" id="KW-0648">Protein biosynthesis</keyword>
<sequence length="253" mass="28964">MNLNLEKLLLDEILNDNIHGSSYLLEKTVNLLKGKELSVQLKFAKKIAEKHKGMAYLVNLKDFIEKEQKGCIEFYKEVREAQREVLERFLKYSEGLSISAIATISYSGMVRDALVSLYRKNPFSLFIGESRPANEGVKFAEHLFNSGVKDITLMTDACLLSKIDLYDLIILGCDCFTDSFFVNKTGSRALVLLGKYTNRPVIVLADRFKKIKEEDIVLKTGEKEEIYKGKHSIKVENPYLETVYFTDNVVIFY</sequence>
<dbReference type="InterPro" id="IPR051501">
    <property type="entry name" value="eIF2B_alpha/beta/delta"/>
</dbReference>
<dbReference type="SUPFAM" id="SSF100950">
    <property type="entry name" value="NagB/RpiA/CoA transferase-like"/>
    <property type="match status" value="1"/>
</dbReference>
<proteinExistence type="inferred from homology"/>
<protein>
    <recommendedName>
        <fullName evidence="7">Initiation factor 2B related protein</fullName>
    </recommendedName>
</protein>
<organism evidence="5 6">
    <name type="scientific">Thermotomaculum hydrothermale</name>
    <dbReference type="NCBI Taxonomy" id="981385"/>
    <lineage>
        <taxon>Bacteria</taxon>
        <taxon>Pseudomonadati</taxon>
        <taxon>Acidobacteriota</taxon>
        <taxon>Holophagae</taxon>
        <taxon>Thermotomaculales</taxon>
        <taxon>Thermotomaculaceae</taxon>
        <taxon>Thermotomaculum</taxon>
    </lineage>
</organism>
<evidence type="ECO:0000313" key="5">
    <source>
        <dbReference type="EMBL" id="BBB33191.1"/>
    </source>
</evidence>
<name>A0A7R6PRV5_9BACT</name>
<dbReference type="AlphaFoldDB" id="A0A7R6PRV5"/>
<evidence type="ECO:0000256" key="1">
    <source>
        <dbReference type="ARBA" id="ARBA00007251"/>
    </source>
</evidence>
<evidence type="ECO:0000256" key="2">
    <source>
        <dbReference type="ARBA" id="ARBA00022540"/>
    </source>
</evidence>